<name>A0A6B8KJ33_9HYPH</name>
<dbReference type="Gene3D" id="1.25.40.10">
    <property type="entry name" value="Tetratricopeptide repeat domain"/>
    <property type="match status" value="1"/>
</dbReference>
<dbReference type="RefSeq" id="WP_136494346.1">
    <property type="nucleotide sequence ID" value="NZ_CP046052.1"/>
</dbReference>
<evidence type="ECO:0000313" key="2">
    <source>
        <dbReference type="EMBL" id="QGM47692.1"/>
    </source>
</evidence>
<feature type="compositionally biased region" description="Basic residues" evidence="1">
    <location>
        <begin position="1"/>
        <end position="10"/>
    </location>
</feature>
<dbReference type="InterPro" id="IPR050767">
    <property type="entry name" value="Sel1_AlgK"/>
</dbReference>
<dbReference type="KEGG" id="mhey:H2LOC_019555"/>
<feature type="region of interest" description="Disordered" evidence="1">
    <location>
        <begin position="1639"/>
        <end position="1686"/>
    </location>
</feature>
<sequence length="1686" mass="183944">MIKALSRKFKNSGEDSRQVRRAEARRFENERDGRRDDWRDERQEADLETASEDRLVEDEFEERRHASASRRRDRRREREPEFDSQPPRWRDQPRRPEPKIDPDEIAESAAALVTRRVAASERHTARALENIAEMIETTQRRFDPGAIDDAVASFERRAAQNERRTAEALENIADLIENSAQKRPKETETLDVLVERLGRIESKIAAQPEQGNSRPIRSALARLESRIDRLSNDGRGTDFEEAISGLDKRLAAIASRLDADAREREAKPASAGSEPAERGPTPQEPPRAAVDPAPLGAAARHKRPLADAIAEIASRQSELDAADAPAAPPKKDVEEAPSPDPRLAIERLENLHAAVDAVARRLEALQSGEGDRADQQLVLMRQVDSLRRQIEESARGETPAIAHRFDQLGKTVALVSDQIEGLSRKEHPAIVRRFDRLGETIDSLSRHLQDFSTREDSSAERRFRELGEQVETLSRQVESALQSDQPANARRFSQLAGLIESLGDQISATAQYDHPAHTRRFAGLSEQVDELSRRVEDALRVEHPATAERFGRLGEQFERLSRQIDQNAHKENPEAARRFDQLGDSVHSLSREIAGVHQEISQNADRQERISKDVERLREEIESLSGALRDLAPRASTTAIESAVHELLHRIDAQRDRGVGEAALAPVERLAGELRAVMKDLDPSPLVGNLSADVRAIAQRLENMPSASPADAATLGQLSRQTLEIKELLGALASRPLPLEKLETRLFDLTQRVDGLSIAAGRGSGKEIDEVVKAIRSIVAAETGNSLNAFNHRLEKLSGKLEEVAAKSGAKRFDQIDARIETMHKSLAQRIDRGMAQQQTANAASLESLVASLAKKIDSALDNKNHNPAFEELGRKIEKLEARIQDPAAAQSIARIERLLSGPDHEGHFKELAHRIDNIGKTLTTRYEQDGFAHSAVDLSHIEDLVRRLGDRIDAALEPEAGRRDIEQLEHQVEQLSQKLDKIGDISSARGEGSVYDALPLSQFEEISDRIDFMHNALAARIEAGARSREDINRAQMADLVEQVTRKVNSALEPNADAAVLLSLEGQIKELSQRLDRKDGNGAALASIEGKIAELFSRIEETRIGATDAAEAAVRRATLEVLREASNMAGALNPAARKEIEDIRRVQDEAGARTHETLSAVHETLERVVDRLAIFEDELTEIRSAPQLRSPAPEAARPREAARGSGAGEARSSYQKRITEPSFDALERPIEQPSMRRGRDVEDVDFDSLRQDSAPFAPRGESTQSAFIAAARRAAQQVASEASAEEAARRKAPRQSKPVEAENEKSAVLAGVGATLAARKRPILLGLTALVMLVGAYQMAHHVKLATKHGETGDARSIGETGGTAELAAPQPQIAPSEPAPAAEPQKANPAAAAGSSIPQLASPNSTPAGTAASSPLGLAPIGPFPSGPAMAPHPAAKPAAGVDTAPVGAISHSPQETAAAIKALAATGDAAAQYELGSRYADGRGLPRDNKAAAEWFQKAAEQGLAPAQYRLGSYYEKGIGVERDYTRARKLYEQAAEAGNARAMHNLAVLAAEGNDGKPDYGVASDWFRRAAELGVRDSQYNLAILYARGLGVGQSMTQSYLWFSAAAQQGDADAAKKRDEVASRLDSKELAAAKALVDGFKPRQPKREANDVAPPRAGWESLKAPDLPPVPKSSSIKPKMSQL</sequence>
<proteinExistence type="predicted"/>
<dbReference type="SUPFAM" id="SSF81901">
    <property type="entry name" value="HCP-like"/>
    <property type="match status" value="1"/>
</dbReference>
<feature type="region of interest" description="Disordered" evidence="1">
    <location>
        <begin position="1279"/>
        <end position="1304"/>
    </location>
</feature>
<dbReference type="Pfam" id="PF08238">
    <property type="entry name" value="Sel1"/>
    <property type="match status" value="4"/>
</dbReference>
<feature type="compositionally biased region" description="Low complexity" evidence="1">
    <location>
        <begin position="1675"/>
        <end position="1686"/>
    </location>
</feature>
<feature type="compositionally biased region" description="Polar residues" evidence="1">
    <location>
        <begin position="1400"/>
        <end position="1414"/>
    </location>
</feature>
<feature type="region of interest" description="Disordered" evidence="1">
    <location>
        <begin position="259"/>
        <end position="302"/>
    </location>
</feature>
<feature type="region of interest" description="Disordered" evidence="1">
    <location>
        <begin position="316"/>
        <end position="338"/>
    </location>
</feature>
<feature type="compositionally biased region" description="Basic and acidic residues" evidence="1">
    <location>
        <begin position="88"/>
        <end position="102"/>
    </location>
</feature>
<dbReference type="InterPro" id="IPR006597">
    <property type="entry name" value="Sel1-like"/>
</dbReference>
<dbReference type="SMART" id="SM00671">
    <property type="entry name" value="SEL1"/>
    <property type="match status" value="4"/>
</dbReference>
<evidence type="ECO:0000313" key="3">
    <source>
        <dbReference type="Proteomes" id="UP000309061"/>
    </source>
</evidence>
<dbReference type="PANTHER" id="PTHR11102">
    <property type="entry name" value="SEL-1-LIKE PROTEIN"/>
    <property type="match status" value="1"/>
</dbReference>
<dbReference type="EMBL" id="CP046052">
    <property type="protein sequence ID" value="QGM47692.1"/>
    <property type="molecule type" value="Genomic_DNA"/>
</dbReference>
<dbReference type="Gene3D" id="1.10.287.1490">
    <property type="match status" value="1"/>
</dbReference>
<accession>A0A6B8KJ33</accession>
<organism evidence="2 3">
    <name type="scientific">Methylocystis heyeri</name>
    <dbReference type="NCBI Taxonomy" id="391905"/>
    <lineage>
        <taxon>Bacteria</taxon>
        <taxon>Pseudomonadati</taxon>
        <taxon>Pseudomonadota</taxon>
        <taxon>Alphaproteobacteria</taxon>
        <taxon>Hyphomicrobiales</taxon>
        <taxon>Methylocystaceae</taxon>
        <taxon>Methylocystis</taxon>
    </lineage>
</organism>
<feature type="region of interest" description="Disordered" evidence="1">
    <location>
        <begin position="1185"/>
        <end position="1240"/>
    </location>
</feature>
<evidence type="ECO:0008006" key="4">
    <source>
        <dbReference type="Google" id="ProtNLM"/>
    </source>
</evidence>
<feature type="compositionally biased region" description="Basic and acidic residues" evidence="1">
    <location>
        <begin position="11"/>
        <end position="45"/>
    </location>
</feature>
<feature type="compositionally biased region" description="Basic residues" evidence="1">
    <location>
        <begin position="66"/>
        <end position="75"/>
    </location>
</feature>
<feature type="compositionally biased region" description="Acidic residues" evidence="1">
    <location>
        <begin position="46"/>
        <end position="60"/>
    </location>
</feature>
<protein>
    <recommendedName>
        <fullName evidence="4">Peptidoglycan-binding protein</fullName>
    </recommendedName>
</protein>
<reference evidence="2 3" key="1">
    <citation type="submission" date="2019-11" db="EMBL/GenBank/DDBJ databases">
        <title>The genome sequence of Methylocystis heyeri.</title>
        <authorList>
            <person name="Oshkin I.Y."/>
            <person name="Miroshnikov K."/>
            <person name="Dedysh S.N."/>
        </authorList>
    </citation>
    <scope>NUCLEOTIDE SEQUENCE [LARGE SCALE GENOMIC DNA]</scope>
    <source>
        <strain evidence="2 3">H2</strain>
    </source>
</reference>
<feature type="region of interest" description="Disordered" evidence="1">
    <location>
        <begin position="1370"/>
        <end position="1415"/>
    </location>
</feature>
<dbReference type="OrthoDB" id="5295703at2"/>
<keyword evidence="3" id="KW-1185">Reference proteome</keyword>
<dbReference type="PANTHER" id="PTHR11102:SF160">
    <property type="entry name" value="ERAD-ASSOCIATED E3 UBIQUITIN-PROTEIN LIGASE COMPONENT HRD3"/>
    <property type="match status" value="1"/>
</dbReference>
<dbReference type="InterPro" id="IPR011990">
    <property type="entry name" value="TPR-like_helical_dom_sf"/>
</dbReference>
<feature type="region of interest" description="Disordered" evidence="1">
    <location>
        <begin position="1"/>
        <end position="106"/>
    </location>
</feature>
<feature type="compositionally biased region" description="Low complexity" evidence="1">
    <location>
        <begin position="288"/>
        <end position="298"/>
    </location>
</feature>
<evidence type="ECO:0000256" key="1">
    <source>
        <dbReference type="SAM" id="MobiDB-lite"/>
    </source>
</evidence>
<gene>
    <name evidence="2" type="ORF">H2LOC_019555</name>
</gene>
<feature type="compositionally biased region" description="Low complexity" evidence="1">
    <location>
        <begin position="1370"/>
        <end position="1399"/>
    </location>
</feature>
<dbReference type="Proteomes" id="UP000309061">
    <property type="component" value="Chromosome"/>
</dbReference>